<dbReference type="OrthoDB" id="6339452at2759"/>
<evidence type="ECO:0000256" key="6">
    <source>
        <dbReference type="ARBA" id="ARBA00022670"/>
    </source>
</evidence>
<dbReference type="InterPro" id="IPR001314">
    <property type="entry name" value="Peptidase_S1A"/>
</dbReference>
<dbReference type="SUPFAM" id="SSF50494">
    <property type="entry name" value="Trypsin-like serine proteases"/>
    <property type="match status" value="1"/>
</dbReference>
<dbReference type="InterPro" id="IPR018114">
    <property type="entry name" value="TRYPSIN_HIS"/>
</dbReference>
<dbReference type="GO" id="GO:0006508">
    <property type="term" value="P:proteolysis"/>
    <property type="evidence" value="ECO:0007669"/>
    <property type="project" value="UniProtKB-KW"/>
</dbReference>
<comment type="subcellular location">
    <subcellularLocation>
        <location evidence="2">Secreted</location>
    </subcellularLocation>
</comment>
<dbReference type="InterPro" id="IPR043504">
    <property type="entry name" value="Peptidase_S1_PA_chymotrypsin"/>
</dbReference>
<dbReference type="EMBL" id="JADDUC020000006">
    <property type="protein sequence ID" value="KAI1238577.1"/>
    <property type="molecule type" value="Genomic_DNA"/>
</dbReference>
<dbReference type="GO" id="GO:0005576">
    <property type="term" value="C:extracellular region"/>
    <property type="evidence" value="ECO:0007669"/>
    <property type="project" value="UniProtKB-SubCell"/>
</dbReference>
<dbReference type="InterPro" id="IPR001254">
    <property type="entry name" value="Trypsin_dom"/>
</dbReference>
<dbReference type="PANTHER" id="PTHR24252">
    <property type="entry name" value="ACROSIN-RELATED"/>
    <property type="match status" value="1"/>
</dbReference>
<dbReference type="Proteomes" id="UP000618051">
    <property type="component" value="Unassembled WGS sequence"/>
</dbReference>
<dbReference type="SMART" id="SM00020">
    <property type="entry name" value="Tryp_SPc"/>
    <property type="match status" value="1"/>
</dbReference>
<dbReference type="GO" id="GO:0007340">
    <property type="term" value="P:acrosome reaction"/>
    <property type="evidence" value="ECO:0007669"/>
    <property type="project" value="TreeGrafter"/>
</dbReference>
<dbReference type="AlphaFoldDB" id="A0A835NQ20"/>
<evidence type="ECO:0000259" key="12">
    <source>
        <dbReference type="PROSITE" id="PS50240"/>
    </source>
</evidence>
<keyword evidence="5" id="KW-0964">Secreted</keyword>
<dbReference type="FunFam" id="2.40.10.10:FF:000015">
    <property type="entry name" value="Atrial natriuretic peptide-converting enzyme"/>
    <property type="match status" value="1"/>
</dbReference>
<comment type="catalytic activity">
    <reaction evidence="1">
        <text>Preferential cleavage: Arg-|-Xaa, Lys-|-Xaa.</text>
        <dbReference type="EC" id="3.4.21.10"/>
    </reaction>
</comment>
<evidence type="ECO:0000256" key="2">
    <source>
        <dbReference type="ARBA" id="ARBA00004613"/>
    </source>
</evidence>
<evidence type="ECO:0000256" key="5">
    <source>
        <dbReference type="ARBA" id="ARBA00022525"/>
    </source>
</evidence>
<dbReference type="EC" id="3.4.21.10" evidence="3"/>
<protein>
    <recommendedName>
        <fullName evidence="4">Acrosin</fullName>
        <ecNumber evidence="3">3.4.21.10</ecNumber>
    </recommendedName>
</protein>
<evidence type="ECO:0000313" key="15">
    <source>
        <dbReference type="Proteomes" id="UP000618051"/>
    </source>
</evidence>
<evidence type="ECO:0000256" key="11">
    <source>
        <dbReference type="SAM" id="MobiDB-lite"/>
    </source>
</evidence>
<feature type="domain" description="Peptidase S1" evidence="12">
    <location>
        <begin position="4"/>
        <end position="268"/>
    </location>
</feature>
<keyword evidence="7 10" id="KW-0378">Hydrolase</keyword>
<accession>A0A835NQ20</accession>
<feature type="non-terminal residue" evidence="13">
    <location>
        <position position="444"/>
    </location>
</feature>
<dbReference type="PROSITE" id="PS50240">
    <property type="entry name" value="TRYPSIN_DOM"/>
    <property type="match status" value="1"/>
</dbReference>
<keyword evidence="9" id="KW-1015">Disulfide bond</keyword>
<feature type="compositionally biased region" description="Polar residues" evidence="11">
    <location>
        <begin position="413"/>
        <end position="429"/>
    </location>
</feature>
<name>A0A835NQ20_9PASS</name>
<dbReference type="PANTHER" id="PTHR24252:SF8">
    <property type="entry name" value="ACROSIN"/>
    <property type="match status" value="1"/>
</dbReference>
<evidence type="ECO:0000256" key="8">
    <source>
        <dbReference type="ARBA" id="ARBA00022825"/>
    </source>
</evidence>
<keyword evidence="15" id="KW-1185">Reference proteome</keyword>
<feature type="region of interest" description="Disordered" evidence="11">
    <location>
        <begin position="404"/>
        <end position="429"/>
    </location>
</feature>
<keyword evidence="8 10" id="KW-0720">Serine protease</keyword>
<keyword evidence="6 10" id="KW-0645">Protease</keyword>
<evidence type="ECO:0000256" key="3">
    <source>
        <dbReference type="ARBA" id="ARBA00012050"/>
    </source>
</evidence>
<evidence type="ECO:0000256" key="7">
    <source>
        <dbReference type="ARBA" id="ARBA00022801"/>
    </source>
</evidence>
<dbReference type="InterPro" id="IPR033116">
    <property type="entry name" value="TRYPSIN_SER"/>
</dbReference>
<dbReference type="Pfam" id="PF00089">
    <property type="entry name" value="Trypsin"/>
    <property type="match status" value="2"/>
</dbReference>
<dbReference type="CDD" id="cd00190">
    <property type="entry name" value="Tryp_SPc"/>
    <property type="match status" value="1"/>
</dbReference>
<evidence type="ECO:0000313" key="13">
    <source>
        <dbReference type="EMBL" id="KAG0120058.1"/>
    </source>
</evidence>
<reference evidence="14" key="3">
    <citation type="submission" date="2022-01" db="EMBL/GenBank/DDBJ databases">
        <authorList>
            <person name="Rubenstein D.R."/>
        </authorList>
    </citation>
    <scope>NUCLEOTIDE SEQUENCE</scope>
    <source>
        <strain evidence="14">SS15</strain>
        <tissue evidence="14">Liver</tissue>
    </source>
</reference>
<sequence length="444" mass="48657">MTRVVGGKSAEAGAWPWLVSIQDPSVSDTGHLCGGSLISVQWVLTAAHCFAESRRLATAELPQLQALLPLTPSPCAFRNISAMRLLIGATQLTEPGPEAEVRLIKRLLVHPEYSPADQSNDIALLELNEPVQCSPYIQPVCVPNGTLSVGQLDTCYVAGWGATTARSQTSSDVLQEAKVHLISVQICNSSEWYGGDVHTHNLCAGYPEGGIDTCQGDSGGPLMCQDNNADFFWVVGVTSWGRGCARAKRPGIYTSVQHFYEWILLQMELLPQVEDSQASERWVHMNVPWPTPRPWSTIPPTLKPWPRPPPTLKPLPTALPTAFPTYKPLPTAFPTYKPLPTAFPTYKPLPTAFPTHKPLPTAFPTHKPLPTAFPTYKPLPTAFPTHKPLPTAFPTHKPLPTAFPTYKPLPTATLPTQKPSSMPTPVEENNNCPFPLKKLMEFFT</sequence>
<evidence type="ECO:0000256" key="4">
    <source>
        <dbReference type="ARBA" id="ARBA00017161"/>
    </source>
</evidence>
<comment type="caution">
    <text evidence="13">The sequence shown here is derived from an EMBL/GenBank/DDBJ whole genome shotgun (WGS) entry which is preliminary data.</text>
</comment>
<dbReference type="InterPro" id="IPR009003">
    <property type="entry name" value="Peptidase_S1_PA"/>
</dbReference>
<evidence type="ECO:0000256" key="10">
    <source>
        <dbReference type="RuleBase" id="RU363034"/>
    </source>
</evidence>
<gene>
    <name evidence="14" type="ORF">IHE44_0013312</name>
    <name evidence="13" type="ORF">IHE44_013051</name>
</gene>
<evidence type="ECO:0000256" key="9">
    <source>
        <dbReference type="ARBA" id="ARBA00023157"/>
    </source>
</evidence>
<dbReference type="PRINTS" id="PR00722">
    <property type="entry name" value="CHYMOTRYPSIN"/>
</dbReference>
<dbReference type="PROSITE" id="PS00134">
    <property type="entry name" value="TRYPSIN_HIS"/>
    <property type="match status" value="1"/>
</dbReference>
<evidence type="ECO:0000313" key="14">
    <source>
        <dbReference type="EMBL" id="KAI1238577.1"/>
    </source>
</evidence>
<reference evidence="13" key="1">
    <citation type="submission" date="2020-10" db="EMBL/GenBank/DDBJ databases">
        <title>Feather gene expression reveals the developmental basis of iridescence in African starlings.</title>
        <authorList>
            <person name="Rubenstein D.R."/>
        </authorList>
    </citation>
    <scope>NUCLEOTIDE SEQUENCE</scope>
    <source>
        <strain evidence="13">SS15</strain>
        <tissue evidence="13">Liver</tissue>
    </source>
</reference>
<evidence type="ECO:0000256" key="1">
    <source>
        <dbReference type="ARBA" id="ARBA00001656"/>
    </source>
</evidence>
<reference evidence="14 15" key="2">
    <citation type="journal article" date="2021" name="J. Hered.">
        <title>Feather Gene Expression Elucidates the Developmental Basis of Plumage Iridescence in African Starlings.</title>
        <authorList>
            <person name="Rubenstein D.R."/>
            <person name="Corvelo A."/>
            <person name="MacManes M.D."/>
            <person name="Maia R."/>
            <person name="Narzisi G."/>
            <person name="Rousaki A."/>
            <person name="Vandenabeele P."/>
            <person name="Shawkey M.D."/>
            <person name="Solomon J."/>
        </authorList>
    </citation>
    <scope>NUCLEOTIDE SEQUENCE [LARGE SCALE GENOMIC DNA]</scope>
    <source>
        <strain evidence="14">SS15</strain>
    </source>
</reference>
<organism evidence="13">
    <name type="scientific">Lamprotornis superbus</name>
    <dbReference type="NCBI Taxonomy" id="245042"/>
    <lineage>
        <taxon>Eukaryota</taxon>
        <taxon>Metazoa</taxon>
        <taxon>Chordata</taxon>
        <taxon>Craniata</taxon>
        <taxon>Vertebrata</taxon>
        <taxon>Euteleostomi</taxon>
        <taxon>Archelosauria</taxon>
        <taxon>Archosauria</taxon>
        <taxon>Dinosauria</taxon>
        <taxon>Saurischia</taxon>
        <taxon>Theropoda</taxon>
        <taxon>Coelurosauria</taxon>
        <taxon>Aves</taxon>
        <taxon>Neognathae</taxon>
        <taxon>Neoaves</taxon>
        <taxon>Telluraves</taxon>
        <taxon>Australaves</taxon>
        <taxon>Passeriformes</taxon>
        <taxon>Sturnidae</taxon>
        <taxon>Lamprotornis</taxon>
    </lineage>
</organism>
<dbReference type="GO" id="GO:0004252">
    <property type="term" value="F:serine-type endopeptidase activity"/>
    <property type="evidence" value="ECO:0007669"/>
    <property type="project" value="InterPro"/>
</dbReference>
<dbReference type="EMBL" id="JADDUC010000070">
    <property type="protein sequence ID" value="KAG0120058.1"/>
    <property type="molecule type" value="Genomic_DNA"/>
</dbReference>
<dbReference type="PROSITE" id="PS00135">
    <property type="entry name" value="TRYPSIN_SER"/>
    <property type="match status" value="1"/>
</dbReference>
<proteinExistence type="predicted"/>
<dbReference type="Gene3D" id="2.40.10.10">
    <property type="entry name" value="Trypsin-like serine proteases"/>
    <property type="match status" value="2"/>
</dbReference>